<organism evidence="4 5">
    <name type="scientific">Nocardioides astragali</name>
    <dbReference type="NCBI Taxonomy" id="1776736"/>
    <lineage>
        <taxon>Bacteria</taxon>
        <taxon>Bacillati</taxon>
        <taxon>Actinomycetota</taxon>
        <taxon>Actinomycetes</taxon>
        <taxon>Propionibacteriales</taxon>
        <taxon>Nocardioidaceae</taxon>
        <taxon>Nocardioides</taxon>
    </lineage>
</organism>
<feature type="domain" description="Flavin reductase like" evidence="3">
    <location>
        <begin position="22"/>
        <end position="165"/>
    </location>
</feature>
<dbReference type="EC" id="1.-.-.-" evidence="4"/>
<dbReference type="SMART" id="SM00903">
    <property type="entry name" value="Flavin_Reduct"/>
    <property type="match status" value="1"/>
</dbReference>
<reference evidence="5" key="1">
    <citation type="journal article" date="2019" name="Int. J. Syst. Evol. Microbiol.">
        <title>The Global Catalogue of Microorganisms (GCM) 10K type strain sequencing project: providing services to taxonomists for standard genome sequencing and annotation.</title>
        <authorList>
            <consortium name="The Broad Institute Genomics Platform"/>
            <consortium name="The Broad Institute Genome Sequencing Center for Infectious Disease"/>
            <person name="Wu L."/>
            <person name="Ma J."/>
        </authorList>
    </citation>
    <scope>NUCLEOTIDE SEQUENCE [LARGE SCALE GENOMIC DNA]</scope>
    <source>
        <strain evidence="5">FCH27</strain>
    </source>
</reference>
<dbReference type="SUPFAM" id="SSF50475">
    <property type="entry name" value="FMN-binding split barrel"/>
    <property type="match status" value="1"/>
</dbReference>
<gene>
    <name evidence="4" type="ORF">ACFQO6_12170</name>
</gene>
<evidence type="ECO:0000313" key="5">
    <source>
        <dbReference type="Proteomes" id="UP001596524"/>
    </source>
</evidence>
<dbReference type="InterPro" id="IPR002563">
    <property type="entry name" value="Flavin_Rdtase-like_dom"/>
</dbReference>
<name>A0ABW2N4V9_9ACTN</name>
<dbReference type="Gene3D" id="3.30.450.40">
    <property type="match status" value="1"/>
</dbReference>
<dbReference type="PANTHER" id="PTHR30466:SF11">
    <property type="entry name" value="FLAVIN-DEPENDENT MONOOXYGENASE, REDUCTASE SUBUNIT HSAB"/>
    <property type="match status" value="1"/>
</dbReference>
<dbReference type="Pfam" id="PF01613">
    <property type="entry name" value="Flavin_Reduct"/>
    <property type="match status" value="1"/>
</dbReference>
<accession>A0ABW2N4V9</accession>
<keyword evidence="2 4" id="KW-0560">Oxidoreductase</keyword>
<evidence type="ECO:0000259" key="3">
    <source>
        <dbReference type="SMART" id="SM00903"/>
    </source>
</evidence>
<comment type="similarity">
    <text evidence="1">Belongs to the non-flavoprotein flavin reductase family.</text>
</comment>
<proteinExistence type="inferred from homology"/>
<dbReference type="Proteomes" id="UP001596524">
    <property type="component" value="Unassembled WGS sequence"/>
</dbReference>
<evidence type="ECO:0000256" key="1">
    <source>
        <dbReference type="ARBA" id="ARBA00008898"/>
    </source>
</evidence>
<dbReference type="InterPro" id="IPR029016">
    <property type="entry name" value="GAF-like_dom_sf"/>
</dbReference>
<dbReference type="GO" id="GO:0016491">
    <property type="term" value="F:oxidoreductase activity"/>
    <property type="evidence" value="ECO:0007669"/>
    <property type="project" value="UniProtKB-KW"/>
</dbReference>
<dbReference type="SUPFAM" id="SSF55781">
    <property type="entry name" value="GAF domain-like"/>
    <property type="match status" value="1"/>
</dbReference>
<keyword evidence="5" id="KW-1185">Reference proteome</keyword>
<comment type="caution">
    <text evidence="4">The sequence shown here is derived from an EMBL/GenBank/DDBJ whole genome shotgun (WGS) entry which is preliminary data.</text>
</comment>
<protein>
    <submittedName>
        <fullName evidence="4">Flavin reductase family protein</fullName>
        <ecNumber evidence="4">1.-.-.-</ecNumber>
    </submittedName>
</protein>
<dbReference type="InterPro" id="IPR012349">
    <property type="entry name" value="Split_barrel_FMN-bd"/>
</dbReference>
<dbReference type="EMBL" id="JBHTCH010000014">
    <property type="protein sequence ID" value="MFC7361030.1"/>
    <property type="molecule type" value="Genomic_DNA"/>
</dbReference>
<evidence type="ECO:0000256" key="2">
    <source>
        <dbReference type="ARBA" id="ARBA00023002"/>
    </source>
</evidence>
<dbReference type="RefSeq" id="WP_255888452.1">
    <property type="nucleotide sequence ID" value="NZ_JAFMZM010000001.1"/>
</dbReference>
<evidence type="ECO:0000313" key="4">
    <source>
        <dbReference type="EMBL" id="MFC7361030.1"/>
    </source>
</evidence>
<dbReference type="Gene3D" id="2.30.110.10">
    <property type="entry name" value="Electron Transport, Fmn-binding Protein, Chain A"/>
    <property type="match status" value="1"/>
</dbReference>
<sequence>MTSPTALTAAPEIDPALYREVLGHYPTGVTVVTALVEDEPIGMVVGTFTAVSLDPPLVAFMPTTGSGTYARLAGATAYCINVLAHDQQDLCRTMATPGDDKFAGVAWHRSDIGAPVLDDAVAQVHCTPEQEIEAGDHYIVLCRVQGLEVARPVTPLLFFQGGYGGFSPAGMAARGDADLIAALRLTDTARHEVERLARRLRCEAAVLVGVGPDELTTAFSAYGGTAEMVEALGQRIPLIPPIGEAYVAGAAPEVVEHWLSKVNPKDPELVEQYRTRLASVERRGAGISFLGGDGPVEYEQLGAALREYGTGELTPAREREFRSLLANTACFFQDRDLVPTEDYRVGGIVVPVRNPEGDISMVLRVTQLPEEATGAQVEAWIATVQQSARAVERQLSAGGRDALRDYRAWYDADFPM</sequence>
<dbReference type="InterPro" id="IPR050268">
    <property type="entry name" value="NADH-dep_flavin_reductase"/>
</dbReference>
<dbReference type="PANTHER" id="PTHR30466">
    <property type="entry name" value="FLAVIN REDUCTASE"/>
    <property type="match status" value="1"/>
</dbReference>